<protein>
    <submittedName>
        <fullName evidence="1">15947_t:CDS:1</fullName>
    </submittedName>
</protein>
<dbReference type="Proteomes" id="UP000789366">
    <property type="component" value="Unassembled WGS sequence"/>
</dbReference>
<evidence type="ECO:0000313" key="2">
    <source>
        <dbReference type="Proteomes" id="UP000789366"/>
    </source>
</evidence>
<proteinExistence type="predicted"/>
<reference evidence="1" key="1">
    <citation type="submission" date="2021-06" db="EMBL/GenBank/DDBJ databases">
        <authorList>
            <person name="Kallberg Y."/>
            <person name="Tangrot J."/>
            <person name="Rosling A."/>
        </authorList>
    </citation>
    <scope>NUCLEOTIDE SEQUENCE</scope>
    <source>
        <strain evidence="1">28 12/20/2015</strain>
    </source>
</reference>
<dbReference type="EMBL" id="CAJVPW010055815">
    <property type="protein sequence ID" value="CAG8773944.1"/>
    <property type="molecule type" value="Genomic_DNA"/>
</dbReference>
<gene>
    <name evidence="1" type="ORF">SPELUC_LOCUS15955</name>
</gene>
<organism evidence="1 2">
    <name type="scientific">Cetraspora pellucida</name>
    <dbReference type="NCBI Taxonomy" id="1433469"/>
    <lineage>
        <taxon>Eukaryota</taxon>
        <taxon>Fungi</taxon>
        <taxon>Fungi incertae sedis</taxon>
        <taxon>Mucoromycota</taxon>
        <taxon>Glomeromycotina</taxon>
        <taxon>Glomeromycetes</taxon>
        <taxon>Diversisporales</taxon>
        <taxon>Gigasporaceae</taxon>
        <taxon>Cetraspora</taxon>
    </lineage>
</organism>
<feature type="non-terminal residue" evidence="1">
    <location>
        <position position="66"/>
    </location>
</feature>
<sequence>MSIILDKINKKFHSIRNAKSKKRSAKKRKLKEIEGSVNESQVVNGVSKKKKHQEVNMKRVVMMIGR</sequence>
<evidence type="ECO:0000313" key="1">
    <source>
        <dbReference type="EMBL" id="CAG8773944.1"/>
    </source>
</evidence>
<comment type="caution">
    <text evidence="1">The sequence shown here is derived from an EMBL/GenBank/DDBJ whole genome shotgun (WGS) entry which is preliminary data.</text>
</comment>
<accession>A0ACA9R2A6</accession>
<name>A0ACA9R2A6_9GLOM</name>
<keyword evidence="2" id="KW-1185">Reference proteome</keyword>